<feature type="binding site" evidence="5">
    <location>
        <position position="99"/>
    </location>
    <ligand>
        <name>D-ribulose 5-phosphate</name>
        <dbReference type="ChEBI" id="CHEBI:58121"/>
    </ligand>
</feature>
<feature type="binding site" evidence="5">
    <location>
        <position position="109"/>
    </location>
    <ligand>
        <name>D-ribulose 5-phosphate</name>
        <dbReference type="ChEBI" id="CHEBI:58121"/>
    </ligand>
</feature>
<evidence type="ECO:0000313" key="6">
    <source>
        <dbReference type="EMBL" id="MFL2103546.1"/>
    </source>
</evidence>
<gene>
    <name evidence="7" type="primary">rpiB</name>
    <name evidence="6" type="ORF">ACEN37_09775</name>
    <name evidence="7" type="ORF">FEZ48_01315</name>
</gene>
<reference evidence="7 8" key="1">
    <citation type="submission" date="2019-05" db="EMBL/GenBank/DDBJ databases">
        <title>The metagenome of a microbial culture collection derived from dairy environment covers the genomic content of the human microbiome.</title>
        <authorList>
            <person name="Roder T."/>
            <person name="Wuthrich D."/>
            <person name="Sattari Z."/>
            <person name="Von Ah U."/>
            <person name="Bar C."/>
            <person name="Ronchi F."/>
            <person name="Macpherson A.J."/>
            <person name="Ganal-Vonarburg S.C."/>
            <person name="Bruggmann R."/>
            <person name="Vergeres G."/>
        </authorList>
    </citation>
    <scope>NUCLEOTIDE SEQUENCE [LARGE SCALE GENOMIC DNA]</scope>
    <source>
        <strain evidence="7 8">FAM 24235</strain>
    </source>
</reference>
<dbReference type="NCBIfam" id="TIGR00689">
    <property type="entry name" value="rpiB_lacA_lacB"/>
    <property type="match status" value="1"/>
</dbReference>
<dbReference type="InterPro" id="IPR003500">
    <property type="entry name" value="RpiB_LacA_LacB"/>
</dbReference>
<accession>A0A5R9C868</accession>
<evidence type="ECO:0000256" key="1">
    <source>
        <dbReference type="ARBA" id="ARBA00008754"/>
    </source>
</evidence>
<feature type="binding site" evidence="5">
    <location>
        <position position="132"/>
    </location>
    <ligand>
        <name>D-ribulose 5-phosphate</name>
        <dbReference type="ChEBI" id="CHEBI:58121"/>
    </ligand>
</feature>
<dbReference type="SUPFAM" id="SSF89623">
    <property type="entry name" value="Ribose/Galactose isomerase RpiB/AlsB"/>
    <property type="match status" value="1"/>
</dbReference>
<keyword evidence="3 7" id="KW-0413">Isomerase</keyword>
<dbReference type="PANTHER" id="PTHR43732:SF1">
    <property type="entry name" value="RIBOSE 5-PHOSPHATE ISOMERASE"/>
    <property type="match status" value="1"/>
</dbReference>
<dbReference type="GO" id="GO:0005988">
    <property type="term" value="P:lactose metabolic process"/>
    <property type="evidence" value="ECO:0007669"/>
    <property type="project" value="UniProtKB-KW"/>
</dbReference>
<evidence type="ECO:0000313" key="9">
    <source>
        <dbReference type="Proteomes" id="UP001625374"/>
    </source>
</evidence>
<keyword evidence="9" id="KW-1185">Reference proteome</keyword>
<sequence>MNIVIGSDHGGMNLKSVLVKYLKDKDYEVTDIGPYSFESVDYPSYAVVVSDYVVNKQADFGILCCGTGIGMSIAANKIKGIRAAVVGDTFSAEATRAHNNSNVLCLGERVIGEGLAVKILETWINTEFEGGRHERRIDKISDLEAQDN</sequence>
<dbReference type="Proteomes" id="UP001625374">
    <property type="component" value="Unassembled WGS sequence"/>
</dbReference>
<feature type="binding site" evidence="5">
    <location>
        <begin position="66"/>
        <end position="70"/>
    </location>
    <ligand>
        <name>D-ribulose 5-phosphate</name>
        <dbReference type="ChEBI" id="CHEBI:58121"/>
    </ligand>
</feature>
<organism evidence="7 8">
    <name type="scientific">Marinilactibacillus psychrotolerans</name>
    <dbReference type="NCBI Taxonomy" id="191770"/>
    <lineage>
        <taxon>Bacteria</taxon>
        <taxon>Bacillati</taxon>
        <taxon>Bacillota</taxon>
        <taxon>Bacilli</taxon>
        <taxon>Lactobacillales</taxon>
        <taxon>Carnobacteriaceae</taxon>
        <taxon>Marinilactibacillus</taxon>
    </lineage>
</organism>
<dbReference type="NCBIfam" id="NF004051">
    <property type="entry name" value="PRK05571.1"/>
    <property type="match status" value="1"/>
</dbReference>
<dbReference type="Gene3D" id="3.40.1400.10">
    <property type="entry name" value="Sugar-phosphate isomerase, RpiB/LacA/LacB"/>
    <property type="match status" value="1"/>
</dbReference>
<dbReference type="EMBL" id="VBTE01000002">
    <property type="protein sequence ID" value="TLQ09418.1"/>
    <property type="molecule type" value="Genomic_DNA"/>
</dbReference>
<dbReference type="Proteomes" id="UP000307201">
    <property type="component" value="Unassembled WGS sequence"/>
</dbReference>
<evidence type="ECO:0000256" key="5">
    <source>
        <dbReference type="PIRSR" id="PIRSR005384-2"/>
    </source>
</evidence>
<dbReference type="OrthoDB" id="1778624at2"/>
<comment type="similarity">
    <text evidence="1">Belongs to the LacAB/RpiB family.</text>
</comment>
<evidence type="ECO:0000256" key="4">
    <source>
        <dbReference type="PIRSR" id="PIRSR005384-1"/>
    </source>
</evidence>
<dbReference type="InterPro" id="IPR036569">
    <property type="entry name" value="RpiB_LacA_LacB_sf"/>
</dbReference>
<comment type="caution">
    <text evidence="7">The sequence shown here is derived from an EMBL/GenBank/DDBJ whole genome shotgun (WGS) entry which is preliminary data.</text>
</comment>
<protein>
    <submittedName>
        <fullName evidence="7">Ribose 5-phosphate isomerase B</fullName>
        <ecNumber evidence="7">5.3.1.6</ecNumber>
    </submittedName>
</protein>
<dbReference type="PIRSF" id="PIRSF005384">
    <property type="entry name" value="RpiB_LacA_B"/>
    <property type="match status" value="1"/>
</dbReference>
<feature type="binding site" evidence="5">
    <location>
        <position position="136"/>
    </location>
    <ligand>
        <name>D-ribulose 5-phosphate</name>
        <dbReference type="ChEBI" id="CHEBI:58121"/>
    </ligand>
</feature>
<dbReference type="STRING" id="191770.SAMN04488013_11218"/>
<dbReference type="EMBL" id="JBGQQK010000031">
    <property type="protein sequence ID" value="MFL2103546.1"/>
    <property type="molecule type" value="Genomic_DNA"/>
</dbReference>
<dbReference type="PANTHER" id="PTHR43732">
    <property type="entry name" value="RIBOSE 5-PHOSPHATE ISOMERASE-RELATED"/>
    <property type="match status" value="1"/>
</dbReference>
<dbReference type="GO" id="GO:0004751">
    <property type="term" value="F:ribose-5-phosphate isomerase activity"/>
    <property type="evidence" value="ECO:0007669"/>
    <property type="project" value="UniProtKB-EC"/>
</dbReference>
<evidence type="ECO:0000313" key="7">
    <source>
        <dbReference type="EMBL" id="TLQ09418.1"/>
    </source>
</evidence>
<evidence type="ECO:0000256" key="2">
    <source>
        <dbReference type="ARBA" id="ARBA00022736"/>
    </source>
</evidence>
<dbReference type="AlphaFoldDB" id="A0A5R9C868"/>
<feature type="binding site" evidence="5">
    <location>
        <begin position="8"/>
        <end position="9"/>
    </location>
    <ligand>
        <name>D-ribulose 5-phosphate</name>
        <dbReference type="ChEBI" id="CHEBI:58121"/>
    </ligand>
</feature>
<dbReference type="InterPro" id="IPR051812">
    <property type="entry name" value="SPI_LacAB/RpiB"/>
</dbReference>
<dbReference type="EC" id="5.3.1.6" evidence="7"/>
<dbReference type="NCBIfam" id="TIGR01120">
    <property type="entry name" value="rpiB"/>
    <property type="match status" value="1"/>
</dbReference>
<keyword evidence="2" id="KW-0423">Lactose metabolism</keyword>
<reference evidence="6 9" key="2">
    <citation type="submission" date="2024-08" db="EMBL/GenBank/DDBJ databases">
        <authorList>
            <person name="Arias E."/>
        </authorList>
    </citation>
    <scope>NUCLEOTIDE SEQUENCE [LARGE SCALE GENOMIC DNA]</scope>
    <source>
        <strain evidence="6 9">FAM 24106</strain>
    </source>
</reference>
<feature type="active site" description="Proton donor" evidence="4">
    <location>
        <position position="98"/>
    </location>
</feature>
<dbReference type="Pfam" id="PF02502">
    <property type="entry name" value="LacAB_rpiB"/>
    <property type="match status" value="1"/>
</dbReference>
<proteinExistence type="inferred from homology"/>
<feature type="active site" description="Proton acceptor" evidence="4">
    <location>
        <position position="65"/>
    </location>
</feature>
<name>A0A5R9C868_9LACT</name>
<evidence type="ECO:0000313" key="8">
    <source>
        <dbReference type="Proteomes" id="UP000307201"/>
    </source>
</evidence>
<evidence type="ECO:0000256" key="3">
    <source>
        <dbReference type="ARBA" id="ARBA00023235"/>
    </source>
</evidence>
<dbReference type="RefSeq" id="WP_138470579.1">
    <property type="nucleotide sequence ID" value="NZ_BKBH01000009.1"/>
</dbReference>
<dbReference type="InterPro" id="IPR004785">
    <property type="entry name" value="RpiB"/>
</dbReference>